<dbReference type="Proteomes" id="UP001056424">
    <property type="component" value="Segment"/>
</dbReference>
<evidence type="ECO:0000313" key="3">
    <source>
        <dbReference type="Proteomes" id="UP001056424"/>
    </source>
</evidence>
<organism evidence="2 3">
    <name type="scientific">Xanthomonas phage Langgrundblatt2</name>
    <dbReference type="NCBI Taxonomy" id="2939129"/>
    <lineage>
        <taxon>Viruses</taxon>
        <taxon>Duplodnaviria</taxon>
        <taxon>Heunggongvirae</taxon>
        <taxon>Uroviricota</taxon>
        <taxon>Caudoviricetes</taxon>
        <taxon>Stanbaylleyvirinae</taxon>
        <taxon>Shirevirus</taxon>
        <taxon>Shirevirus langgrundblatt2</taxon>
    </lineage>
</organism>
<feature type="region of interest" description="Disordered" evidence="1">
    <location>
        <begin position="56"/>
        <end position="78"/>
    </location>
</feature>
<reference evidence="2" key="1">
    <citation type="journal article" date="2022" name="Viruses">
        <title>Isolation of novel Xanthomonas phages for the plant pathogens X. translucens and X. campestris.</title>
        <authorList>
            <person name="Erdrich S.H."/>
            <person name="Sharma V."/>
            <person name="Schurr U."/>
            <person name="Arsova B."/>
            <person name="Frunzke J."/>
        </authorList>
    </citation>
    <scope>NUCLEOTIDE SEQUENCE</scope>
</reference>
<proteinExistence type="predicted"/>
<name>A0A9E7E0Y0_9CAUD</name>
<evidence type="ECO:0000256" key="1">
    <source>
        <dbReference type="SAM" id="MobiDB-lite"/>
    </source>
</evidence>
<evidence type="ECO:0000313" key="2">
    <source>
        <dbReference type="EMBL" id="URA06847.1"/>
    </source>
</evidence>
<keyword evidence="3" id="KW-1185">Reference proteome</keyword>
<protein>
    <submittedName>
        <fullName evidence="2">Recombination</fullName>
    </submittedName>
</protein>
<sequence>MKADDPRRYPTYDDATLKRVIDELNGRIVQLQKAKQRAKLPQMQSELHAMRMEYKRREGAAKRAKYNGQHTTNPNEAG</sequence>
<accession>A0A9E7E0Y0</accession>
<dbReference type="EMBL" id="ON189043">
    <property type="protein sequence ID" value="URA06847.1"/>
    <property type="molecule type" value="Genomic_DNA"/>
</dbReference>
<gene>
    <name evidence="2" type="ORF">Langgrundblatt2_BL20016</name>
</gene>
<feature type="compositionally biased region" description="Polar residues" evidence="1">
    <location>
        <begin position="68"/>
        <end position="78"/>
    </location>
</feature>